<proteinExistence type="predicted"/>
<feature type="compositionally biased region" description="Polar residues" evidence="1">
    <location>
        <begin position="1"/>
        <end position="10"/>
    </location>
</feature>
<evidence type="ECO:0000313" key="4">
    <source>
        <dbReference type="Proteomes" id="UP000297025"/>
    </source>
</evidence>
<protein>
    <recommendedName>
        <fullName evidence="2">SteA-like C-terminal domain-containing protein</fullName>
    </recommendedName>
</protein>
<feature type="compositionally biased region" description="Low complexity" evidence="1">
    <location>
        <begin position="422"/>
        <end position="432"/>
    </location>
</feature>
<accession>A0A4P7UCZ2</accession>
<feature type="compositionally biased region" description="Basic residues" evidence="1">
    <location>
        <begin position="405"/>
        <end position="421"/>
    </location>
</feature>
<dbReference type="AlphaFoldDB" id="A0A4P7UCZ2"/>
<evidence type="ECO:0000313" key="3">
    <source>
        <dbReference type="EMBL" id="QCC77168.1"/>
    </source>
</evidence>
<organism evidence="3 4">
    <name type="scientific">Nocardioides daphniae</name>
    <dbReference type="NCBI Taxonomy" id="402297"/>
    <lineage>
        <taxon>Bacteria</taxon>
        <taxon>Bacillati</taxon>
        <taxon>Actinomycetota</taxon>
        <taxon>Actinomycetes</taxon>
        <taxon>Propionibacteriales</taxon>
        <taxon>Nocardioidaceae</taxon>
        <taxon>Nocardioides</taxon>
    </lineage>
</organism>
<feature type="domain" description="SteA-like C-terminal" evidence="2">
    <location>
        <begin position="339"/>
        <end position="381"/>
    </location>
</feature>
<evidence type="ECO:0000256" key="1">
    <source>
        <dbReference type="SAM" id="MobiDB-lite"/>
    </source>
</evidence>
<dbReference type="EMBL" id="CP038462">
    <property type="protein sequence ID" value="QCC77168.1"/>
    <property type="molecule type" value="Genomic_DNA"/>
</dbReference>
<dbReference type="InterPro" id="IPR022215">
    <property type="entry name" value="SteA-like_C"/>
</dbReference>
<dbReference type="NCBIfam" id="NF040608">
    <property type="entry name" value="division_SteA"/>
    <property type="match status" value="1"/>
</dbReference>
<evidence type="ECO:0000259" key="2">
    <source>
        <dbReference type="Pfam" id="PF12555"/>
    </source>
</evidence>
<dbReference type="KEGG" id="ndp:E2C04_08015"/>
<dbReference type="OrthoDB" id="5169996at2"/>
<sequence length="432" mass="46311">MKFASRTRQTPDLPGTSGTARVDRRARALLARLAPGDVAVIDLLDLDRATAQALVDSRVVAVLNASSMISGRYPNLGPQVLADAGVLMVDQLGPTLFTSVKDGEKVRVDGETVHAGEGRVLSGRLLGADRVRELTDDARSGLSHQLESFTHNSTEFLRREQDLLLHGQGVPVPRTKIADRPVVVVVPGRDYVEELAAVRRFVAEQRPVLVGVDRGADAIRSARLRPDIVVVSANAGDDELPEPKTLKSARDVILRVDRGANRNAGERFTKLGVTPLLFESTATTEDAALILADAQHASVIVGVGMHATLDEFLDRQRAGLASTYLTRLKVGPRLVDATAVPTLYSGRVRPRHLLAVVVAGAVALAAAIGTTPVGQEWADALTASSPTFSTSSRGCSSDLVPYPCRHPRGRLPGARHRRRARWGSAQRAGPRQ</sequence>
<dbReference type="Proteomes" id="UP000297025">
    <property type="component" value="Chromosome"/>
</dbReference>
<feature type="region of interest" description="Disordered" evidence="1">
    <location>
        <begin position="1"/>
        <end position="20"/>
    </location>
</feature>
<gene>
    <name evidence="3" type="ORF">E2C04_08015</name>
</gene>
<feature type="region of interest" description="Disordered" evidence="1">
    <location>
        <begin position="386"/>
        <end position="432"/>
    </location>
</feature>
<reference evidence="3 4" key="1">
    <citation type="journal article" date="2008" name="Int. J. Syst. Evol. Microbiol.">
        <title>Nocardioides daphniae sp. nov., isolated from Daphnia cucullata (Crustacea: Cladocera).</title>
        <authorList>
            <person name="Toth E.M."/>
            <person name="Keki Z."/>
            <person name="Homonnay Z.G."/>
            <person name="Borsodi A.K."/>
            <person name="Marialigeti K."/>
            <person name="Schumann P."/>
        </authorList>
    </citation>
    <scope>NUCLEOTIDE SEQUENCE [LARGE SCALE GENOMIC DNA]</scope>
    <source>
        <strain evidence="3 4">JCM 16608</strain>
    </source>
</reference>
<feature type="compositionally biased region" description="Polar residues" evidence="1">
    <location>
        <begin position="386"/>
        <end position="395"/>
    </location>
</feature>
<dbReference type="InterPro" id="IPR047795">
    <property type="entry name" value="Put_SteA-like"/>
</dbReference>
<dbReference type="Pfam" id="PF12555">
    <property type="entry name" value="SteA-like_C"/>
    <property type="match status" value="1"/>
</dbReference>
<dbReference type="RefSeq" id="WP_135832214.1">
    <property type="nucleotide sequence ID" value="NZ_CP038462.1"/>
</dbReference>
<name>A0A4P7UCZ2_9ACTN</name>